<feature type="compositionally biased region" description="Polar residues" evidence="5">
    <location>
        <begin position="1525"/>
        <end position="1537"/>
    </location>
</feature>
<evidence type="ECO:0000256" key="5">
    <source>
        <dbReference type="SAM" id="MobiDB-lite"/>
    </source>
</evidence>
<accession>A0A3A8QGC4</accession>
<dbReference type="NCBIfam" id="TIGR02232">
    <property type="entry name" value="myxo_disulf_rpt"/>
    <property type="match status" value="2"/>
</dbReference>
<feature type="signal peptide" evidence="6">
    <location>
        <begin position="1"/>
        <end position="22"/>
    </location>
</feature>
<keyword evidence="9" id="KW-1185">Reference proteome</keyword>
<dbReference type="PANTHER" id="PTHR10199">
    <property type="entry name" value="THROMBOSPONDIN"/>
    <property type="match status" value="1"/>
</dbReference>
<feature type="domain" description="LTD" evidence="7">
    <location>
        <begin position="1316"/>
        <end position="1464"/>
    </location>
</feature>
<dbReference type="OrthoDB" id="9782972at2"/>
<dbReference type="InterPro" id="IPR003367">
    <property type="entry name" value="Thrombospondin_3-like_rpt"/>
</dbReference>
<dbReference type="PROSITE" id="PS51841">
    <property type="entry name" value="LTD"/>
    <property type="match status" value="1"/>
</dbReference>
<dbReference type="Gene3D" id="4.10.1080.10">
    <property type="entry name" value="TSP type-3 repeat"/>
    <property type="match status" value="1"/>
</dbReference>
<comment type="caution">
    <text evidence="8">The sequence shown here is derived from an EMBL/GenBank/DDBJ whole genome shotgun (WGS) entry which is preliminary data.</text>
</comment>
<dbReference type="SUPFAM" id="SSF51338">
    <property type="entry name" value="Composite domain of metallo-dependent hydrolases"/>
    <property type="match status" value="1"/>
</dbReference>
<dbReference type="Pfam" id="PF13948">
    <property type="entry name" value="DUF4215"/>
    <property type="match status" value="1"/>
</dbReference>
<gene>
    <name evidence="8" type="ORF">D7X96_30165</name>
</gene>
<dbReference type="SUPFAM" id="SSF51556">
    <property type="entry name" value="Metallo-dependent hydrolases"/>
    <property type="match status" value="1"/>
</dbReference>
<dbReference type="PROSITE" id="PS51257">
    <property type="entry name" value="PROKAR_LIPOPROTEIN"/>
    <property type="match status" value="1"/>
</dbReference>
<evidence type="ECO:0000256" key="4">
    <source>
        <dbReference type="ARBA" id="ARBA00023157"/>
    </source>
</evidence>
<evidence type="ECO:0000256" key="2">
    <source>
        <dbReference type="ARBA" id="ARBA00022737"/>
    </source>
</evidence>
<name>A0A3A8QGC4_9BACT</name>
<sequence length="1537" mass="157598">MRSSRLLLAALGAVLVLGSACSSEEPEGRAVCGDGKKEGAEQCDDGNTVGGDACEADCTLPGTKCGDGRKEGAEQCDDGNTVGGDGCEADCTPTATQTVQCWATPPAPLANGATCEVTKAGTAGKLFAGTVLKDGQVLVGGQVLVDAQGVITCSECDCSKAAGAAEATVVTCPTGVISPGLINPHDHITFPGSPLASTSVERYEHRHDWREGKNNHTRLNNPSNSKAAAISWSELRQVMAGTTSIAGAGGQPGLLRNLDTGGSAGIANQEGLAEPYADSDTFPLGDSTGTTLTEGCSYASFPSSATITSRTSAYLPHIAEGIAATALNEFRCLSTGTGNVLFPRSAVIHGVGLTAREISEMAAHGTGLVWSPRTNVSLYGDTAMVTAFKRLGVPISLGTDWIRSGSMNLLRELRCADHLNTTRYARTFTDEDLWRMVTGNAADAVDIYERVGRIAPGRMADLAIFRLGTNAGSPFRAVIAADPQDVVLTVRGGKPLYGDQALVDGLKGADSCDALEVCGTQKAACLKSEIKMTLKEFQDSPDTKNLYPLFACGTPQNEPTCEPARSAVNTTFPAAAVNGSTVYTGLASAEDTDADGIEDAADNCPTIFNPVRPMDNGRQLDTDGDGVGDACDPCPLEAGTTACQAFRGDDDDHDGVPTWKDNCPFVGNADQKDTDGDGKGDACDGCPADAAACSVEDPSDFDYDGIAAPGDNCPLVANVDQKDTDNDGVGDACDPCPVPNPGGAACPATVYDVKATPRFGNQSLVGTKVLLDDVVVTAVDATKSERGYWVQVARYPAGKGVDDSGLYMYSLKAGVAVGDNIRVEGTLKEYFGLLEVVDSTVTKNSVGNPLPAPEVVRTEDIRTNGPRAKALEGALVEVRNVFNTRLENSNREFIVDENKAGNPASSGLMVDDQAFTYPTQVLGTEYIALRGVLTYNFNDHKLVPRGPADMALPLPALTAFTSGGFARVGGTQALPQALTVTLAFGYPLDVTVDIASSDTAALTAKDGKVVIPAGRTSATVALEAKAPAASVTLTATLGASSQTATLRVLGETEAATATDLTPATTGVAPGGTARFTVTFDRPVPAGTTLDPVVTPADFGTITARNVTTDALTATFDLTVDDASTGSGTVTLGGLSATVNTITDVPRLAFLTPSTATVNAGAAQVFTVTLESTPAQSVQVLLALAAPAATPYGALSATSVTVAAGETTATVTFTADAEGEGEGTVSASLNGITRSAPLTVLPPPAKLASVTPDTATVVVGGTQTFTVTLTRKAPVGGAVVDVAFSDAGLGSLSDSTVTVPEGQTTATVVFTATQTPGTGQFTASYQGVTKEAEVTVAEEQGHIVISEIAGQGVTVNGDDYIELYNPTNFDVNITGWKLLYRTANTTSTTTNFTVLATLPPDAIIKAHGYYLVAATGYSTSAVPADHTWGNTDISGNTGNVRLGTADVTVDPTALTGVVDTVGFGNGRTVVEGAAAPAPAGKGGSIERKARASSTDATMGVGGADEKAGNGYDSDNNASDFVPRTVRQPQNASSPTEKP</sequence>
<dbReference type="Pfam" id="PF01979">
    <property type="entry name" value="Amidohydro_1"/>
    <property type="match status" value="1"/>
</dbReference>
<dbReference type="InterPro" id="IPR001322">
    <property type="entry name" value="Lamin_tail_dom"/>
</dbReference>
<evidence type="ECO:0000256" key="1">
    <source>
        <dbReference type="ARBA" id="ARBA00022729"/>
    </source>
</evidence>
<dbReference type="InterPro" id="IPR036415">
    <property type="entry name" value="Lamin_tail_dom_sf"/>
</dbReference>
<dbReference type="InterPro" id="IPR006680">
    <property type="entry name" value="Amidohydro-rel"/>
</dbReference>
<evidence type="ECO:0000259" key="7">
    <source>
        <dbReference type="PROSITE" id="PS51841"/>
    </source>
</evidence>
<dbReference type="PANTHER" id="PTHR10199:SF100">
    <property type="entry name" value="THROMBOSPONDIN, ISOFORM A"/>
    <property type="match status" value="1"/>
</dbReference>
<dbReference type="EMBL" id="RAWM01000115">
    <property type="protein sequence ID" value="RKH62264.1"/>
    <property type="molecule type" value="Genomic_DNA"/>
</dbReference>
<keyword evidence="2" id="KW-0677">Repeat</keyword>
<dbReference type="Pfam" id="PF00932">
    <property type="entry name" value="LTD"/>
    <property type="match status" value="1"/>
</dbReference>
<keyword evidence="8" id="KW-0378">Hydrolase</keyword>
<keyword evidence="1 6" id="KW-0732">Signal</keyword>
<evidence type="ECO:0000313" key="9">
    <source>
        <dbReference type="Proteomes" id="UP000282656"/>
    </source>
</evidence>
<dbReference type="Gene3D" id="3.20.20.140">
    <property type="entry name" value="Metal-dependent hydrolases"/>
    <property type="match status" value="1"/>
</dbReference>
<dbReference type="InterPro" id="IPR011059">
    <property type="entry name" value="Metal-dep_hydrolase_composite"/>
</dbReference>
<dbReference type="RefSeq" id="WP_121771333.1">
    <property type="nucleotide sequence ID" value="NZ_RAWM01000115.1"/>
</dbReference>
<dbReference type="GO" id="GO:0007155">
    <property type="term" value="P:cell adhesion"/>
    <property type="evidence" value="ECO:0007669"/>
    <property type="project" value="InterPro"/>
</dbReference>
<dbReference type="InterPro" id="IPR011936">
    <property type="entry name" value="Myxo_disulph_rpt"/>
</dbReference>
<dbReference type="Pfam" id="PF02412">
    <property type="entry name" value="TSP_3"/>
    <property type="match status" value="3"/>
</dbReference>
<evidence type="ECO:0000256" key="6">
    <source>
        <dbReference type="SAM" id="SignalP"/>
    </source>
</evidence>
<keyword evidence="3" id="KW-0106">Calcium</keyword>
<dbReference type="InterPro" id="IPR028974">
    <property type="entry name" value="TSP_type-3_rpt"/>
</dbReference>
<dbReference type="SUPFAM" id="SSF103647">
    <property type="entry name" value="TSP type-3 repeat"/>
    <property type="match status" value="1"/>
</dbReference>
<evidence type="ECO:0000256" key="3">
    <source>
        <dbReference type="ARBA" id="ARBA00022837"/>
    </source>
</evidence>
<reference evidence="9" key="1">
    <citation type="submission" date="2018-09" db="EMBL/GenBank/DDBJ databases">
        <authorList>
            <person name="Livingstone P.G."/>
            <person name="Whitworth D.E."/>
        </authorList>
    </citation>
    <scope>NUCLEOTIDE SEQUENCE [LARGE SCALE GENOMIC DNA]</scope>
    <source>
        <strain evidence="9">AB047A</strain>
    </source>
</reference>
<dbReference type="Gene3D" id="2.60.40.1260">
    <property type="entry name" value="Lamin Tail domain"/>
    <property type="match status" value="1"/>
</dbReference>
<proteinExistence type="predicted"/>
<dbReference type="GO" id="GO:0005509">
    <property type="term" value="F:calcium ion binding"/>
    <property type="evidence" value="ECO:0007669"/>
    <property type="project" value="InterPro"/>
</dbReference>
<feature type="region of interest" description="Disordered" evidence="5">
    <location>
        <begin position="1472"/>
        <end position="1537"/>
    </location>
</feature>
<organism evidence="8 9">
    <name type="scientific">Corallococcus interemptor</name>
    <dbReference type="NCBI Taxonomy" id="2316720"/>
    <lineage>
        <taxon>Bacteria</taxon>
        <taxon>Pseudomonadati</taxon>
        <taxon>Myxococcota</taxon>
        <taxon>Myxococcia</taxon>
        <taxon>Myxococcales</taxon>
        <taxon>Cystobacterineae</taxon>
        <taxon>Myxococcaceae</taxon>
        <taxon>Corallococcus</taxon>
    </lineage>
</organism>
<dbReference type="InterPro" id="IPR032466">
    <property type="entry name" value="Metal_Hydrolase"/>
</dbReference>
<dbReference type="GO" id="GO:0016810">
    <property type="term" value="F:hydrolase activity, acting on carbon-nitrogen (but not peptide) bonds"/>
    <property type="evidence" value="ECO:0007669"/>
    <property type="project" value="InterPro"/>
</dbReference>
<feature type="chain" id="PRO_5017348218" evidence="6">
    <location>
        <begin position="23"/>
        <end position="1537"/>
    </location>
</feature>
<dbReference type="SUPFAM" id="SSF74853">
    <property type="entry name" value="Lamin A/C globular tail domain"/>
    <property type="match status" value="1"/>
</dbReference>
<evidence type="ECO:0000313" key="8">
    <source>
        <dbReference type="EMBL" id="RKH62264.1"/>
    </source>
</evidence>
<dbReference type="Proteomes" id="UP000282656">
    <property type="component" value="Unassembled WGS sequence"/>
</dbReference>
<keyword evidence="4" id="KW-1015">Disulfide bond</keyword>
<protein>
    <submittedName>
        <fullName evidence="8">Amidohydrolase</fullName>
    </submittedName>
</protein>